<dbReference type="PRINTS" id="PR00449">
    <property type="entry name" value="RASTRNSFRMNG"/>
</dbReference>
<evidence type="ECO:0000256" key="12">
    <source>
        <dbReference type="ARBA" id="ARBA00023288"/>
    </source>
</evidence>
<dbReference type="SMART" id="SM00173">
    <property type="entry name" value="RAS"/>
    <property type="match status" value="1"/>
</dbReference>
<evidence type="ECO:0000256" key="7">
    <source>
        <dbReference type="ARBA" id="ARBA00022741"/>
    </source>
</evidence>
<dbReference type="GO" id="GO:0007010">
    <property type="term" value="P:cytoskeleton organization"/>
    <property type="evidence" value="ECO:0007669"/>
    <property type="project" value="UniProtKB-ARBA"/>
</dbReference>
<name>A0A3P8X2U5_CYNSE</name>
<evidence type="ECO:0000256" key="3">
    <source>
        <dbReference type="ARBA" id="ARBA00010142"/>
    </source>
</evidence>
<dbReference type="InterPro" id="IPR001806">
    <property type="entry name" value="Small_GTPase"/>
</dbReference>
<dbReference type="NCBIfam" id="TIGR00231">
    <property type="entry name" value="small_GTP"/>
    <property type="match status" value="1"/>
</dbReference>
<evidence type="ECO:0000256" key="4">
    <source>
        <dbReference type="ARBA" id="ARBA00022475"/>
    </source>
</evidence>
<evidence type="ECO:0000256" key="9">
    <source>
        <dbReference type="ARBA" id="ARBA00023134"/>
    </source>
</evidence>
<reference evidence="14" key="2">
    <citation type="submission" date="2025-08" db="UniProtKB">
        <authorList>
            <consortium name="Ensembl"/>
        </authorList>
    </citation>
    <scope>IDENTIFICATION</scope>
</reference>
<evidence type="ECO:0000313" key="14">
    <source>
        <dbReference type="Ensembl" id="ENSCSEP00000031976.1"/>
    </source>
</evidence>
<dbReference type="InterPro" id="IPR027417">
    <property type="entry name" value="P-loop_NTPase"/>
</dbReference>
<dbReference type="InterPro" id="IPR005225">
    <property type="entry name" value="Small_GTP-bd"/>
</dbReference>
<dbReference type="OrthoDB" id="8830751at2759"/>
<comment type="cofactor">
    <cofactor evidence="1">
        <name>Mg(2+)</name>
        <dbReference type="ChEBI" id="CHEBI:18420"/>
    </cofactor>
</comment>
<dbReference type="GeneTree" id="ENSGT00940000156644"/>
<dbReference type="SMART" id="SM00174">
    <property type="entry name" value="RHO"/>
    <property type="match status" value="1"/>
</dbReference>
<keyword evidence="15" id="KW-1185">Reference proteome</keyword>
<dbReference type="GO" id="GO:0007264">
    <property type="term" value="P:small GTPase-mediated signal transduction"/>
    <property type="evidence" value="ECO:0007669"/>
    <property type="project" value="InterPro"/>
</dbReference>
<comment type="subcellular location">
    <subcellularLocation>
        <location evidence="2">Cell membrane</location>
        <topology evidence="2">Lipid-anchor</topology>
        <orientation evidence="2">Cytoplasmic side</orientation>
    </subcellularLocation>
</comment>
<evidence type="ECO:0000256" key="13">
    <source>
        <dbReference type="SAM" id="MobiDB-lite"/>
    </source>
</evidence>
<dbReference type="GO" id="GO:0008360">
    <property type="term" value="P:regulation of cell shape"/>
    <property type="evidence" value="ECO:0007669"/>
    <property type="project" value="UniProtKB-ARBA"/>
</dbReference>
<feature type="region of interest" description="Disordered" evidence="13">
    <location>
        <begin position="1"/>
        <end position="60"/>
    </location>
</feature>
<reference evidence="14" key="3">
    <citation type="submission" date="2025-09" db="UniProtKB">
        <authorList>
            <consortium name="Ensembl"/>
        </authorList>
    </citation>
    <scope>IDENTIFICATION</scope>
</reference>
<keyword evidence="6" id="KW-0479">Metal-binding</keyword>
<keyword evidence="8" id="KW-0460">Magnesium</keyword>
<dbReference type="InterPro" id="IPR003578">
    <property type="entry name" value="Small_GTPase_Rho"/>
</dbReference>
<dbReference type="Ensembl" id="ENSCSET00000032388.1">
    <property type="protein sequence ID" value="ENSCSEP00000031976.1"/>
    <property type="gene ID" value="ENSCSEG00000020517.1"/>
</dbReference>
<keyword evidence="5" id="KW-0597">Phosphoprotein</keyword>
<dbReference type="PROSITE" id="PS51420">
    <property type="entry name" value="RHO"/>
    <property type="match status" value="1"/>
</dbReference>
<dbReference type="PROSITE" id="PS51421">
    <property type="entry name" value="RAS"/>
    <property type="match status" value="1"/>
</dbReference>
<evidence type="ECO:0000256" key="5">
    <source>
        <dbReference type="ARBA" id="ARBA00022553"/>
    </source>
</evidence>
<keyword evidence="11" id="KW-0564">Palmitate</keyword>
<accession>A0A3P8X2U5</accession>
<dbReference type="GO" id="GO:0005525">
    <property type="term" value="F:GTP binding"/>
    <property type="evidence" value="ECO:0007669"/>
    <property type="project" value="UniProtKB-KW"/>
</dbReference>
<reference evidence="14 15" key="1">
    <citation type="journal article" date="2014" name="Nat. Genet.">
        <title>Whole-genome sequence of a flatfish provides insights into ZW sex chromosome evolution and adaptation to a benthic lifestyle.</title>
        <authorList>
            <person name="Chen S."/>
            <person name="Zhang G."/>
            <person name="Shao C."/>
            <person name="Huang Q."/>
            <person name="Liu G."/>
            <person name="Zhang P."/>
            <person name="Song W."/>
            <person name="An N."/>
            <person name="Chalopin D."/>
            <person name="Volff J.N."/>
            <person name="Hong Y."/>
            <person name="Li Q."/>
            <person name="Sha Z."/>
            <person name="Zhou H."/>
            <person name="Xie M."/>
            <person name="Yu Q."/>
            <person name="Liu Y."/>
            <person name="Xiang H."/>
            <person name="Wang N."/>
            <person name="Wu K."/>
            <person name="Yang C."/>
            <person name="Zhou Q."/>
            <person name="Liao X."/>
            <person name="Yang L."/>
            <person name="Hu Q."/>
            <person name="Zhang J."/>
            <person name="Meng L."/>
            <person name="Jin L."/>
            <person name="Tian Y."/>
            <person name="Lian J."/>
            <person name="Yang J."/>
            <person name="Miao G."/>
            <person name="Liu S."/>
            <person name="Liang Z."/>
            <person name="Yan F."/>
            <person name="Li Y."/>
            <person name="Sun B."/>
            <person name="Zhang H."/>
            <person name="Zhang J."/>
            <person name="Zhu Y."/>
            <person name="Du M."/>
            <person name="Zhao Y."/>
            <person name="Schartl M."/>
            <person name="Tang Q."/>
            <person name="Wang J."/>
        </authorList>
    </citation>
    <scope>NUCLEOTIDE SEQUENCE</scope>
</reference>
<keyword evidence="7" id="KW-0547">Nucleotide-binding</keyword>
<keyword evidence="9" id="KW-0342">GTP-binding</keyword>
<dbReference type="Pfam" id="PF00071">
    <property type="entry name" value="Ras"/>
    <property type="match status" value="1"/>
</dbReference>
<evidence type="ECO:0000256" key="1">
    <source>
        <dbReference type="ARBA" id="ARBA00001946"/>
    </source>
</evidence>
<keyword evidence="12" id="KW-0449">Lipoprotein</keyword>
<dbReference type="InParanoid" id="A0A3P8X2U5"/>
<evidence type="ECO:0000313" key="15">
    <source>
        <dbReference type="Proteomes" id="UP000265120"/>
    </source>
</evidence>
<dbReference type="Proteomes" id="UP000265120">
    <property type="component" value="Chromosome 9"/>
</dbReference>
<dbReference type="GeneID" id="103383174"/>
<comment type="similarity">
    <text evidence="3">Belongs to the small GTPase superfamily. Rho family.</text>
</comment>
<proteinExistence type="inferred from homology"/>
<dbReference type="GO" id="GO:0003924">
    <property type="term" value="F:GTPase activity"/>
    <property type="evidence" value="ECO:0007669"/>
    <property type="project" value="InterPro"/>
</dbReference>
<evidence type="ECO:0000256" key="8">
    <source>
        <dbReference type="ARBA" id="ARBA00022842"/>
    </source>
</evidence>
<evidence type="ECO:0000256" key="11">
    <source>
        <dbReference type="ARBA" id="ARBA00023139"/>
    </source>
</evidence>
<keyword evidence="10" id="KW-0472">Membrane</keyword>
<dbReference type="SUPFAM" id="SSF52540">
    <property type="entry name" value="P-loop containing nucleoside triphosphate hydrolases"/>
    <property type="match status" value="1"/>
</dbReference>
<sequence>MVHGLTGDFDASNRQTLTWGGASNMLPQDTGRQKPRRRSDLACGADENPPVPPPRLKSRDFPVTVKRRRSGCGSGCASAAEHKVKCVLIGDGAVGKTSLVVSYTTNGYPAEYVPTAFDNFTVTVVVDAKPIRLQLCDMAGQAELEHLRHLCYKNADVFLLCYSVVRPCSFRNLKDKWVPEIRHRCPDSHLVLVGTQLDLKEDVQVLIQLADNQQRPVDAEEGRRFAQELGAVSFTECSALTQKNLKDVFDAAILASLHQTDNNNDDSSVQEQRMTLRRKTPDKIKSLSETWWKKISCLMGEHGCDVT</sequence>
<dbReference type="GO" id="GO:0005886">
    <property type="term" value="C:plasma membrane"/>
    <property type="evidence" value="ECO:0007669"/>
    <property type="project" value="UniProtKB-SubCell"/>
</dbReference>
<keyword evidence="4" id="KW-1003">Cell membrane</keyword>
<dbReference type="RefSeq" id="XP_008314429.2">
    <property type="nucleotide sequence ID" value="XM_008316207.2"/>
</dbReference>
<organism evidence="14 15">
    <name type="scientific">Cynoglossus semilaevis</name>
    <name type="common">Tongue sole</name>
    <dbReference type="NCBI Taxonomy" id="244447"/>
    <lineage>
        <taxon>Eukaryota</taxon>
        <taxon>Metazoa</taxon>
        <taxon>Chordata</taxon>
        <taxon>Craniata</taxon>
        <taxon>Vertebrata</taxon>
        <taxon>Euteleostomi</taxon>
        <taxon>Actinopterygii</taxon>
        <taxon>Neopterygii</taxon>
        <taxon>Teleostei</taxon>
        <taxon>Neoteleostei</taxon>
        <taxon>Acanthomorphata</taxon>
        <taxon>Carangaria</taxon>
        <taxon>Pleuronectiformes</taxon>
        <taxon>Pleuronectoidei</taxon>
        <taxon>Cynoglossidae</taxon>
        <taxon>Cynoglossinae</taxon>
        <taxon>Cynoglossus</taxon>
    </lineage>
</organism>
<dbReference type="OMA" id="CDMAGQG"/>
<evidence type="ECO:0000256" key="10">
    <source>
        <dbReference type="ARBA" id="ARBA00023136"/>
    </source>
</evidence>
<dbReference type="FunFam" id="3.40.50.300:FF:000561">
    <property type="entry name" value="rho-related GTP-binding protein RhoV"/>
    <property type="match status" value="1"/>
</dbReference>
<dbReference type="STRING" id="244447.ENSCSEP00000031976"/>
<dbReference type="PANTHER" id="PTHR24072">
    <property type="entry name" value="RHO FAMILY GTPASE"/>
    <property type="match status" value="1"/>
</dbReference>
<evidence type="ECO:0000256" key="2">
    <source>
        <dbReference type="ARBA" id="ARBA00004342"/>
    </source>
</evidence>
<dbReference type="PROSITE" id="PS51419">
    <property type="entry name" value="RAB"/>
    <property type="match status" value="1"/>
</dbReference>
<dbReference type="CDD" id="cd04130">
    <property type="entry name" value="Wrch_1"/>
    <property type="match status" value="1"/>
</dbReference>
<dbReference type="AlphaFoldDB" id="A0A3P8X2U5"/>
<dbReference type="GO" id="GO:0046872">
    <property type="term" value="F:metal ion binding"/>
    <property type="evidence" value="ECO:0007669"/>
    <property type="project" value="UniProtKB-KW"/>
</dbReference>
<protein>
    <submittedName>
        <fullName evidence="14">Ras homolog family member U</fullName>
    </submittedName>
</protein>
<dbReference type="Gene3D" id="3.40.50.300">
    <property type="entry name" value="P-loop containing nucleotide triphosphate hydrolases"/>
    <property type="match status" value="1"/>
</dbReference>
<dbReference type="KEGG" id="csem:103383174"/>
<evidence type="ECO:0000256" key="6">
    <source>
        <dbReference type="ARBA" id="ARBA00022723"/>
    </source>
</evidence>
<dbReference type="SMART" id="SM00175">
    <property type="entry name" value="RAB"/>
    <property type="match status" value="1"/>
</dbReference>